<evidence type="ECO:0000256" key="5">
    <source>
        <dbReference type="ARBA" id="ARBA00023014"/>
    </source>
</evidence>
<keyword evidence="2" id="KW-0479">Metal-binding</keyword>
<feature type="domain" description="2Fe-2S ferredoxin-type" evidence="6">
    <location>
        <begin position="2"/>
        <end position="80"/>
    </location>
</feature>
<keyword evidence="5" id="KW-0411">Iron-sulfur</keyword>
<dbReference type="GO" id="GO:0051539">
    <property type="term" value="F:4 iron, 4 sulfur cluster binding"/>
    <property type="evidence" value="ECO:0007669"/>
    <property type="project" value="UniProtKB-KW"/>
</dbReference>
<evidence type="ECO:0000256" key="1">
    <source>
        <dbReference type="ARBA" id="ARBA00022485"/>
    </source>
</evidence>
<dbReference type="PROSITE" id="PS00198">
    <property type="entry name" value="4FE4S_FER_1"/>
    <property type="match status" value="1"/>
</dbReference>
<dbReference type="SUPFAM" id="SSF54862">
    <property type="entry name" value="4Fe-4S ferredoxins"/>
    <property type="match status" value="1"/>
</dbReference>
<keyword evidence="1" id="KW-0004">4Fe-4S</keyword>
<dbReference type="InterPro" id="IPR050157">
    <property type="entry name" value="PSI_iron-sulfur_center"/>
</dbReference>
<keyword evidence="4" id="KW-0408">Iron</keyword>
<feature type="domain" description="4Fe-4S ferredoxin-type" evidence="7">
    <location>
        <begin position="158"/>
        <end position="187"/>
    </location>
</feature>
<name>A0A9D5JYX2_9BACT</name>
<protein>
    <submittedName>
        <fullName evidence="8">2Fe-2S iron-sulfur cluster binding domain-containing protein</fullName>
    </submittedName>
</protein>
<dbReference type="FunFam" id="3.30.70.20:FF:000035">
    <property type="entry name" value="Iron hydrogenase 1"/>
    <property type="match status" value="1"/>
</dbReference>
<gene>
    <name evidence="8" type="ORF">GF339_18220</name>
</gene>
<dbReference type="Gene3D" id="3.30.70.20">
    <property type="match status" value="1"/>
</dbReference>
<dbReference type="PROSITE" id="PS00641">
    <property type="entry name" value="COMPLEX1_75K_1"/>
    <property type="match status" value="1"/>
</dbReference>
<sequence>MPTVTIDGIKVDVQTEATILDAAHKAGIWIPTLCYNPSLPPLAACRICMVEVDRGEWRQLVTACNYPVRRDVTVYVSSEKAVRARRGVMELLLARSPDCEQLQTLAQQMGVEGTPYPTVTESQRNCILCGLCVSVCEEIIGCSAIGFTGRGVERTVATPFRLASEDCIACGVCAAICPVGTIQIRIHADTGEAEISPFKSRAKLLVCEACGTRMVTEPVGEYALRMLDKVKIDWADFRERARLCPECRRKQAAEAVGLVDVKPR</sequence>
<dbReference type="Proteomes" id="UP000649604">
    <property type="component" value="Unassembled WGS sequence"/>
</dbReference>
<evidence type="ECO:0000259" key="7">
    <source>
        <dbReference type="PROSITE" id="PS51379"/>
    </source>
</evidence>
<dbReference type="AlphaFoldDB" id="A0A9D5JYX2"/>
<dbReference type="PROSITE" id="PS51379">
    <property type="entry name" value="4FE4S_FER_2"/>
    <property type="match status" value="2"/>
</dbReference>
<dbReference type="CDD" id="cd00207">
    <property type="entry name" value="fer2"/>
    <property type="match status" value="1"/>
</dbReference>
<dbReference type="InterPro" id="IPR017896">
    <property type="entry name" value="4Fe4S_Fe-S-bd"/>
</dbReference>
<dbReference type="PANTHER" id="PTHR24960:SF84">
    <property type="entry name" value="HYDROGENASE SUBUNIT"/>
    <property type="match status" value="1"/>
</dbReference>
<evidence type="ECO:0000313" key="9">
    <source>
        <dbReference type="Proteomes" id="UP000649604"/>
    </source>
</evidence>
<comment type="caution">
    <text evidence="8">The sequence shown here is derived from an EMBL/GenBank/DDBJ whole genome shotgun (WGS) entry which is preliminary data.</text>
</comment>
<dbReference type="EMBL" id="WJJP01000594">
    <property type="protein sequence ID" value="MBD3326526.1"/>
    <property type="molecule type" value="Genomic_DNA"/>
</dbReference>
<proteinExistence type="predicted"/>
<dbReference type="InterPro" id="IPR036010">
    <property type="entry name" value="2Fe-2S_ferredoxin-like_sf"/>
</dbReference>
<dbReference type="InterPro" id="IPR001041">
    <property type="entry name" value="2Fe-2S_ferredoxin-type"/>
</dbReference>
<organism evidence="8 9">
    <name type="scientific">candidate division KSB3 bacterium</name>
    <dbReference type="NCBI Taxonomy" id="2044937"/>
    <lineage>
        <taxon>Bacteria</taxon>
        <taxon>candidate division KSB3</taxon>
    </lineage>
</organism>
<dbReference type="SUPFAM" id="SSF54292">
    <property type="entry name" value="2Fe-2S ferredoxin-like"/>
    <property type="match status" value="1"/>
</dbReference>
<dbReference type="InterPro" id="IPR000283">
    <property type="entry name" value="NADH_UbQ_OxRdtase_75kDa_su_CS"/>
</dbReference>
<dbReference type="Pfam" id="PF13510">
    <property type="entry name" value="Fer2_4"/>
    <property type="match status" value="1"/>
</dbReference>
<dbReference type="GO" id="GO:0008137">
    <property type="term" value="F:NADH dehydrogenase (ubiquinone) activity"/>
    <property type="evidence" value="ECO:0007669"/>
    <property type="project" value="InterPro"/>
</dbReference>
<evidence type="ECO:0000313" key="8">
    <source>
        <dbReference type="EMBL" id="MBD3326526.1"/>
    </source>
</evidence>
<evidence type="ECO:0000256" key="4">
    <source>
        <dbReference type="ARBA" id="ARBA00023004"/>
    </source>
</evidence>
<accession>A0A9D5JYX2</accession>
<keyword evidence="3" id="KW-0677">Repeat</keyword>
<dbReference type="Pfam" id="PF12838">
    <property type="entry name" value="Fer4_7"/>
    <property type="match status" value="1"/>
</dbReference>
<dbReference type="GO" id="GO:0046872">
    <property type="term" value="F:metal ion binding"/>
    <property type="evidence" value="ECO:0007669"/>
    <property type="project" value="UniProtKB-KW"/>
</dbReference>
<dbReference type="GO" id="GO:0042773">
    <property type="term" value="P:ATP synthesis coupled electron transport"/>
    <property type="evidence" value="ECO:0007669"/>
    <property type="project" value="InterPro"/>
</dbReference>
<feature type="domain" description="4Fe-4S ferredoxin-type" evidence="7">
    <location>
        <begin position="115"/>
        <end position="150"/>
    </location>
</feature>
<dbReference type="InterPro" id="IPR017900">
    <property type="entry name" value="4Fe4S_Fe_S_CS"/>
</dbReference>
<dbReference type="PROSITE" id="PS51085">
    <property type="entry name" value="2FE2S_FER_2"/>
    <property type="match status" value="1"/>
</dbReference>
<dbReference type="GO" id="GO:0016020">
    <property type="term" value="C:membrane"/>
    <property type="evidence" value="ECO:0007669"/>
    <property type="project" value="InterPro"/>
</dbReference>
<reference evidence="8" key="1">
    <citation type="submission" date="2019-11" db="EMBL/GenBank/DDBJ databases">
        <title>Microbial mats filling the niche in hypersaline microbial mats.</title>
        <authorList>
            <person name="Wong H.L."/>
            <person name="Macleod F.I."/>
            <person name="White R.A. III"/>
            <person name="Burns B.P."/>
        </authorList>
    </citation>
    <scope>NUCLEOTIDE SEQUENCE</scope>
    <source>
        <strain evidence="8">Rbin_158</strain>
    </source>
</reference>
<evidence type="ECO:0000256" key="2">
    <source>
        <dbReference type="ARBA" id="ARBA00022723"/>
    </source>
</evidence>
<evidence type="ECO:0000259" key="6">
    <source>
        <dbReference type="PROSITE" id="PS51085"/>
    </source>
</evidence>
<evidence type="ECO:0000256" key="3">
    <source>
        <dbReference type="ARBA" id="ARBA00022737"/>
    </source>
</evidence>
<dbReference type="Gene3D" id="3.10.20.740">
    <property type="match status" value="1"/>
</dbReference>
<dbReference type="PANTHER" id="PTHR24960">
    <property type="entry name" value="PHOTOSYSTEM I IRON-SULFUR CENTER-RELATED"/>
    <property type="match status" value="1"/>
</dbReference>